<keyword evidence="5" id="KW-0812">Transmembrane</keyword>
<keyword evidence="3" id="KW-0807">Transducer</keyword>
<keyword evidence="1" id="KW-0488">Methylation</keyword>
<proteinExistence type="inferred from homology"/>
<accession>A0ABU1IA35</accession>
<evidence type="ECO:0000256" key="1">
    <source>
        <dbReference type="ARBA" id="ARBA00022481"/>
    </source>
</evidence>
<gene>
    <name evidence="7" type="ORF">QE399_001754</name>
</gene>
<dbReference type="SUPFAM" id="SSF58104">
    <property type="entry name" value="Methyl-accepting chemotaxis protein (MCP) signaling domain"/>
    <property type="match status" value="1"/>
</dbReference>
<dbReference type="PROSITE" id="PS50111">
    <property type="entry name" value="CHEMOTAXIS_TRANSDUC_2"/>
    <property type="match status" value="1"/>
</dbReference>
<keyword evidence="5" id="KW-0472">Membrane</keyword>
<evidence type="ECO:0000259" key="6">
    <source>
        <dbReference type="PROSITE" id="PS50111"/>
    </source>
</evidence>
<dbReference type="PROSITE" id="PS51257">
    <property type="entry name" value="PROKAR_LIPOPROTEIN"/>
    <property type="match status" value="1"/>
</dbReference>
<evidence type="ECO:0000256" key="5">
    <source>
        <dbReference type="SAM" id="Phobius"/>
    </source>
</evidence>
<dbReference type="Gene3D" id="1.10.287.950">
    <property type="entry name" value="Methyl-accepting chemotaxis protein"/>
    <property type="match status" value="1"/>
</dbReference>
<dbReference type="Proteomes" id="UP001267710">
    <property type="component" value="Unassembled WGS sequence"/>
</dbReference>
<comment type="similarity">
    <text evidence="2">Belongs to the methyl-accepting chemotaxis (MCP) protein family.</text>
</comment>
<dbReference type="CDD" id="cd11386">
    <property type="entry name" value="MCP_signal"/>
    <property type="match status" value="1"/>
</dbReference>
<keyword evidence="8" id="KW-1185">Reference proteome</keyword>
<feature type="domain" description="Methyl-accepting transducer" evidence="6">
    <location>
        <begin position="273"/>
        <end position="502"/>
    </location>
</feature>
<feature type="compositionally biased region" description="Low complexity" evidence="4">
    <location>
        <begin position="553"/>
        <end position="586"/>
    </location>
</feature>
<dbReference type="PANTHER" id="PTHR43531">
    <property type="entry name" value="PROTEIN ICFG"/>
    <property type="match status" value="1"/>
</dbReference>
<evidence type="ECO:0000256" key="3">
    <source>
        <dbReference type="PROSITE-ProRule" id="PRU00284"/>
    </source>
</evidence>
<feature type="region of interest" description="Disordered" evidence="4">
    <location>
        <begin position="553"/>
        <end position="608"/>
    </location>
</feature>
<dbReference type="Pfam" id="PF00015">
    <property type="entry name" value="MCPsignal"/>
    <property type="match status" value="1"/>
</dbReference>
<name>A0ABU1IA35_9BURK</name>
<organism evidence="7 8">
    <name type="scientific">Paracidovorax wautersii</name>
    <dbReference type="NCBI Taxonomy" id="1177982"/>
    <lineage>
        <taxon>Bacteria</taxon>
        <taxon>Pseudomonadati</taxon>
        <taxon>Pseudomonadota</taxon>
        <taxon>Betaproteobacteria</taxon>
        <taxon>Burkholderiales</taxon>
        <taxon>Comamonadaceae</taxon>
        <taxon>Paracidovorax</taxon>
    </lineage>
</organism>
<dbReference type="Pfam" id="PF12729">
    <property type="entry name" value="4HB_MCP_1"/>
    <property type="match status" value="1"/>
</dbReference>
<dbReference type="CDD" id="cd19411">
    <property type="entry name" value="MCP2201-like_sensor"/>
    <property type="match status" value="1"/>
</dbReference>
<evidence type="ECO:0000313" key="8">
    <source>
        <dbReference type="Proteomes" id="UP001267710"/>
    </source>
</evidence>
<sequence>MKFLREMQLGAKLGLGFTVVILIGCLVALYGRVQLEEVADNVTQLADERLETLLALQDLRDQVNLNARVVRNMAMLSDPARIQEQKKRIDEARTRAMAIQADLRKRITSDAGKALVAQLEAATATYRPAFDRAVELAAAEQMDEARNYIQGPLRTEQERYFNAIDQLVATERDLARAMAKASRVDAVQAGSAMLVLAALAAALGAVVAWTITRQIKNQLGGEPGYATEIAQQVARGHLAMRIALRPGDTTSLLAAMERMRESLSSLVSQVRQSSESIATGASQIATGNADLSQRTEEQASNLQQTAASMEEIGSTIQQNTETVRTATQMAGSASQTAARGGSVVNDVVATMQGITDSSRKIGDIIGVIDGIAFQTNILALNAAVEAARAGEQGRGFAVVASEVRSLAQRSAEAAKEIKLLIGASVERVEAGSQLVNEAGTTMGEIVQQARRVADLIEEIGAATHEQEQGISQVGDAVNQLDQVTQQNAALVEESAAAADSLNAQAARLVQLVSVFVLDESDAQAHLARAVPAAAADARREPVLAPASAAPAIAGKKAAGSAAAPAARPAPARRAEKPAAAAAAPKPAALPQPAPRAAAPAASDDWESF</sequence>
<dbReference type="SMART" id="SM00283">
    <property type="entry name" value="MA"/>
    <property type="match status" value="1"/>
</dbReference>
<evidence type="ECO:0000256" key="2">
    <source>
        <dbReference type="ARBA" id="ARBA00029447"/>
    </source>
</evidence>
<dbReference type="PANTHER" id="PTHR43531:SF14">
    <property type="entry name" value="METHYL-ACCEPTING CHEMOTAXIS PROTEIN I-RELATED"/>
    <property type="match status" value="1"/>
</dbReference>
<dbReference type="RefSeq" id="WP_309828037.1">
    <property type="nucleotide sequence ID" value="NZ_JAVIZX010000001.1"/>
</dbReference>
<evidence type="ECO:0000313" key="7">
    <source>
        <dbReference type="EMBL" id="MDR6214065.1"/>
    </source>
</evidence>
<protein>
    <submittedName>
        <fullName evidence="7">Methyl-accepting chemotaxis protein</fullName>
    </submittedName>
</protein>
<feature type="transmembrane region" description="Helical" evidence="5">
    <location>
        <begin position="12"/>
        <end position="31"/>
    </location>
</feature>
<keyword evidence="5" id="KW-1133">Transmembrane helix</keyword>
<evidence type="ECO:0000256" key="4">
    <source>
        <dbReference type="SAM" id="MobiDB-lite"/>
    </source>
</evidence>
<reference evidence="7 8" key="1">
    <citation type="submission" date="2023-08" db="EMBL/GenBank/DDBJ databases">
        <title>Functional and genomic diversity of the sorghum phyllosphere microbiome.</title>
        <authorList>
            <person name="Shade A."/>
        </authorList>
    </citation>
    <scope>NUCLEOTIDE SEQUENCE [LARGE SCALE GENOMIC DNA]</scope>
    <source>
        <strain evidence="7 8">SORGH_AS_0335</strain>
    </source>
</reference>
<comment type="caution">
    <text evidence="7">The sequence shown here is derived from an EMBL/GenBank/DDBJ whole genome shotgun (WGS) entry which is preliminary data.</text>
</comment>
<dbReference type="EMBL" id="JAVIZX010000001">
    <property type="protein sequence ID" value="MDR6214065.1"/>
    <property type="molecule type" value="Genomic_DNA"/>
</dbReference>
<dbReference type="InterPro" id="IPR047347">
    <property type="entry name" value="YvaQ-like_sensor"/>
</dbReference>
<dbReference type="InterPro" id="IPR051310">
    <property type="entry name" value="MCP_chemotaxis"/>
</dbReference>
<dbReference type="InterPro" id="IPR024478">
    <property type="entry name" value="HlyB_4HB_MCP"/>
</dbReference>
<dbReference type="InterPro" id="IPR004089">
    <property type="entry name" value="MCPsignal_dom"/>
</dbReference>